<dbReference type="GO" id="GO:0045892">
    <property type="term" value="P:negative regulation of DNA-templated transcription"/>
    <property type="evidence" value="ECO:0007669"/>
    <property type="project" value="UniProtKB-ARBA"/>
</dbReference>
<gene>
    <name evidence="6" type="ORF">N864_22295</name>
</gene>
<dbReference type="InterPro" id="IPR001647">
    <property type="entry name" value="HTH_TetR"/>
</dbReference>
<evidence type="ECO:0000256" key="2">
    <source>
        <dbReference type="ARBA" id="ARBA00023125"/>
    </source>
</evidence>
<keyword evidence="1" id="KW-0805">Transcription regulation</keyword>
<dbReference type="Pfam" id="PF00440">
    <property type="entry name" value="TetR_N"/>
    <property type="match status" value="1"/>
</dbReference>
<protein>
    <submittedName>
        <fullName evidence="6">TetR family transcriptional regulator</fullName>
    </submittedName>
</protein>
<dbReference type="InterPro" id="IPR009057">
    <property type="entry name" value="Homeodomain-like_sf"/>
</dbReference>
<dbReference type="PATRIC" id="fig|584657.3.peg.190"/>
<dbReference type="AlphaFoldDB" id="W9GRU7"/>
<evidence type="ECO:0000313" key="6">
    <source>
        <dbReference type="EMBL" id="EWT07787.1"/>
    </source>
</evidence>
<keyword evidence="7" id="KW-1185">Reference proteome</keyword>
<evidence type="ECO:0000259" key="5">
    <source>
        <dbReference type="PROSITE" id="PS50977"/>
    </source>
</evidence>
<organism evidence="6 7">
    <name type="scientific">Intrasporangium chromatireducens Q5-1</name>
    <dbReference type="NCBI Taxonomy" id="584657"/>
    <lineage>
        <taxon>Bacteria</taxon>
        <taxon>Bacillati</taxon>
        <taxon>Actinomycetota</taxon>
        <taxon>Actinomycetes</taxon>
        <taxon>Micrococcales</taxon>
        <taxon>Intrasporangiaceae</taxon>
        <taxon>Intrasporangium</taxon>
    </lineage>
</organism>
<dbReference type="InterPro" id="IPR041490">
    <property type="entry name" value="KstR2_TetR_C"/>
</dbReference>
<dbReference type="Gene3D" id="1.10.10.60">
    <property type="entry name" value="Homeodomain-like"/>
    <property type="match status" value="1"/>
</dbReference>
<dbReference type="InterPro" id="IPR050109">
    <property type="entry name" value="HTH-type_TetR-like_transc_reg"/>
</dbReference>
<dbReference type="PANTHER" id="PTHR30055">
    <property type="entry name" value="HTH-TYPE TRANSCRIPTIONAL REGULATOR RUTR"/>
    <property type="match status" value="1"/>
</dbReference>
<dbReference type="PROSITE" id="PS01081">
    <property type="entry name" value="HTH_TETR_1"/>
    <property type="match status" value="1"/>
</dbReference>
<dbReference type="Gene3D" id="1.10.357.10">
    <property type="entry name" value="Tetracycline Repressor, domain 2"/>
    <property type="match status" value="1"/>
</dbReference>
<evidence type="ECO:0000313" key="7">
    <source>
        <dbReference type="Proteomes" id="UP000019494"/>
    </source>
</evidence>
<keyword evidence="2 4" id="KW-0238">DNA-binding</keyword>
<evidence type="ECO:0000256" key="4">
    <source>
        <dbReference type="PROSITE-ProRule" id="PRU00335"/>
    </source>
</evidence>
<dbReference type="InterPro" id="IPR036271">
    <property type="entry name" value="Tet_transcr_reg_TetR-rel_C_sf"/>
</dbReference>
<comment type="caution">
    <text evidence="6">The sequence shown here is derived from an EMBL/GenBank/DDBJ whole genome shotgun (WGS) entry which is preliminary data.</text>
</comment>
<feature type="DNA-binding region" description="H-T-H motif" evidence="4">
    <location>
        <begin position="24"/>
        <end position="43"/>
    </location>
</feature>
<dbReference type="PANTHER" id="PTHR30055:SF237">
    <property type="entry name" value="TRANSCRIPTIONAL REPRESSOR MCE3R"/>
    <property type="match status" value="1"/>
</dbReference>
<dbReference type="PROSITE" id="PS50977">
    <property type="entry name" value="HTH_TETR_2"/>
    <property type="match status" value="1"/>
</dbReference>
<dbReference type="GO" id="GO:0003700">
    <property type="term" value="F:DNA-binding transcription factor activity"/>
    <property type="evidence" value="ECO:0007669"/>
    <property type="project" value="TreeGrafter"/>
</dbReference>
<feature type="domain" description="HTH tetR-type" evidence="5">
    <location>
        <begin position="1"/>
        <end position="61"/>
    </location>
</feature>
<evidence type="ECO:0000256" key="1">
    <source>
        <dbReference type="ARBA" id="ARBA00023015"/>
    </source>
</evidence>
<dbReference type="SUPFAM" id="SSF48498">
    <property type="entry name" value="Tetracyclin repressor-like, C-terminal domain"/>
    <property type="match status" value="1"/>
</dbReference>
<sequence length="191" mass="21491">MDRDRQILETAAELFHEKGFHGASMDELGSRAGLSGPALYRHFAGKNEILAALFDLAMDELLDAAGTPDGTDPQEDLDRLIRHHVRFTIGNRHLVNVYYREGRSLVEPWRGRFGRRRERYVELWERHVARRYAQARAAEVSVATQACLGLIFSITTWPSGLLRGRSVEDLVVGLAISSLQALEPLVIPSRS</sequence>
<dbReference type="OrthoDB" id="3819648at2"/>
<dbReference type="InterPro" id="IPR023772">
    <property type="entry name" value="DNA-bd_HTH_TetR-type_CS"/>
</dbReference>
<dbReference type="GO" id="GO:0000976">
    <property type="term" value="F:transcription cis-regulatory region binding"/>
    <property type="evidence" value="ECO:0007669"/>
    <property type="project" value="TreeGrafter"/>
</dbReference>
<dbReference type="Pfam" id="PF17932">
    <property type="entry name" value="TetR_C_24"/>
    <property type="match status" value="1"/>
</dbReference>
<proteinExistence type="predicted"/>
<evidence type="ECO:0000256" key="3">
    <source>
        <dbReference type="ARBA" id="ARBA00023163"/>
    </source>
</evidence>
<dbReference type="PRINTS" id="PR00455">
    <property type="entry name" value="HTHTETR"/>
</dbReference>
<dbReference type="Proteomes" id="UP000019494">
    <property type="component" value="Unassembled WGS sequence"/>
</dbReference>
<dbReference type="FunFam" id="1.10.10.60:FF:000141">
    <property type="entry name" value="TetR family transcriptional regulator"/>
    <property type="match status" value="1"/>
</dbReference>
<dbReference type="EMBL" id="AWQS01000004">
    <property type="protein sequence ID" value="EWT07787.1"/>
    <property type="molecule type" value="Genomic_DNA"/>
</dbReference>
<name>W9GRU7_9MICO</name>
<accession>W9GRU7</accession>
<reference evidence="7" key="1">
    <citation type="submission" date="2013-08" db="EMBL/GenBank/DDBJ databases">
        <title>Intrasporangium oryzae NRRL B-24470.</title>
        <authorList>
            <person name="Liu H."/>
            <person name="Wang G."/>
        </authorList>
    </citation>
    <scope>NUCLEOTIDE SEQUENCE [LARGE SCALE GENOMIC DNA]</scope>
    <source>
        <strain evidence="7">Q5-1</strain>
    </source>
</reference>
<keyword evidence="3" id="KW-0804">Transcription</keyword>
<dbReference type="SUPFAM" id="SSF46689">
    <property type="entry name" value="Homeodomain-like"/>
    <property type="match status" value="1"/>
</dbReference>